<reference evidence="3 4" key="1">
    <citation type="submission" date="2021-08" db="EMBL/GenBank/DDBJ databases">
        <title>FDA dAtabase for Regulatory Grade micrObial Sequences (FDA-ARGOS): Supporting development and validation of Infectious Disease Dx tests.</title>
        <authorList>
            <person name="Sproer C."/>
            <person name="Gronow S."/>
            <person name="Severitt S."/>
            <person name="Schroder I."/>
            <person name="Tallon L."/>
            <person name="Sadzewicz L."/>
            <person name="Zhao X."/>
            <person name="Boylan J."/>
            <person name="Ott S."/>
            <person name="Bowen H."/>
            <person name="Vavikolanu K."/>
            <person name="Hazen T."/>
            <person name="Aluvathingal J."/>
            <person name="Nadendla S."/>
            <person name="Lowell S."/>
            <person name="Myers T."/>
            <person name="Yan Y."/>
            <person name="Sichtig H."/>
        </authorList>
    </citation>
    <scope>NUCLEOTIDE SEQUENCE [LARGE SCALE GENOMIC DNA]</scope>
    <source>
        <strain evidence="3 4">FDAARGOS_1460</strain>
    </source>
</reference>
<dbReference type="Gene3D" id="1.20.120.1850">
    <property type="entry name" value="Ebh helix bundles repeating unit (S and A modules)"/>
    <property type="match status" value="2"/>
</dbReference>
<organism evidence="3 4">
    <name type="scientific">Anaerococcus murdochii</name>
    <dbReference type="NCBI Taxonomy" id="411577"/>
    <lineage>
        <taxon>Bacteria</taxon>
        <taxon>Bacillati</taxon>
        <taxon>Bacillota</taxon>
        <taxon>Tissierellia</taxon>
        <taxon>Tissierellales</taxon>
        <taxon>Peptoniphilaceae</taxon>
        <taxon>Anaerococcus</taxon>
    </lineage>
</organism>
<protein>
    <submittedName>
        <fullName evidence="3">FIVAR domain-containing protein</fullName>
    </submittedName>
</protein>
<dbReference type="InterPro" id="IPR009063">
    <property type="entry name" value="Ig/albumin-bd_sf"/>
</dbReference>
<dbReference type="Pfam" id="PF07554">
    <property type="entry name" value="FIVAR"/>
    <property type="match status" value="3"/>
</dbReference>
<feature type="chain" id="PRO_5045758101" evidence="2">
    <location>
        <begin position="23"/>
        <end position="974"/>
    </location>
</feature>
<dbReference type="SUPFAM" id="SSF46997">
    <property type="entry name" value="Bacterial immunoglobulin/albumin-binding domains"/>
    <property type="match status" value="1"/>
</dbReference>
<evidence type="ECO:0000256" key="2">
    <source>
        <dbReference type="SAM" id="SignalP"/>
    </source>
</evidence>
<feature type="coiled-coil region" evidence="1">
    <location>
        <begin position="350"/>
        <end position="377"/>
    </location>
</feature>
<evidence type="ECO:0000313" key="4">
    <source>
        <dbReference type="Proteomes" id="UP000734271"/>
    </source>
</evidence>
<comment type="caution">
    <text evidence="3">The sequence shown here is derived from an EMBL/GenBank/DDBJ whole genome shotgun (WGS) entry which is preliminary data.</text>
</comment>
<sequence length="974" mass="110087">MNKKLIASLLTLGLALSPVSGAVSESYATEVSTLELNKDDMASLIKAYIEDFEHTKESSVYNFAGVDAQNNLSKAINDAKEIIIKASPSADKLKDSISSIETAYKSLAEKAKANVDADAINKDIKTNLLKIVKLLEKHGDKAEDPKYKEGLALVDKAKEQLETENLKNAKLEDLLKLDKDLIDFFTNYKKELADEEEFNPSEDEINAFEANLDKTKYENIKADYEALAKSYEDFLKSDKFILASDGLKKAYKDAYEELEKHRGIDKATYEDIAKAVKNLADAKYNIDSQATDYKYIKPKPSSEDILRKLSAYVRESKATLDGLKDTDLESKYKAAIAKAIVYKTSHENGIKRDLKDYQELEAQLKDLTEKINKAKDVKVEPKEENKKFDKLKSSIEKGNKFFISDAYDKADKDKRDKFLKALVEAEALKKKYDENPALVKDEEIEKATKALDDALAGFDKFTDKDKARDAIKGLLGLTKCIKIEQIYDTKDTKEAKEAYTKARERAAKLADDKKASLEDLDKAYKDFNESVVKLAEFLTSRLQKLVDDDKTFRDSDKYKEAEKDSKKEEAIKNYKKLVEDSEKELKKTGPDANILNVLYKKLADARAEIKDEMTSQARKLSDAIYDSYLFLETEDYKKAAVSSNENIKDAAKNYKELVEAAKALKEAGKLDSQEAKDLLDSINNAKDFMDGKISKEKYLSNKYYYILKAVREYKNGEEYKKLPQALRKKLDDALKLYETSSDEKAVFSALDAVWQEKEIQEIIKKIEWEKNPNKTRDKLLEDLNNLIAEDKKLKEGSFKYKKAQKALRDAYDLALSEAKDFINKNDKPTEEQVRVVYNKLLNAKNALDGDKFDKLIHDLAARFKKDQMKIANPADRKAIADKINGLSGENMTMDDALRVEKELNDLINPKFAATQTLVPQSQVPTTSRPISTVTNPGSIVKTGINGIAKVAVVLVATLGIFKLTSKKGDKNENN</sequence>
<accession>A0ABS7SYW4</accession>
<keyword evidence="2" id="KW-0732">Signal</keyword>
<dbReference type="EMBL" id="JAIPME010000002">
    <property type="protein sequence ID" value="MBZ2386733.1"/>
    <property type="molecule type" value="Genomic_DNA"/>
</dbReference>
<name>A0ABS7SYW4_9FIRM</name>
<dbReference type="Proteomes" id="UP000734271">
    <property type="component" value="Unassembled WGS sequence"/>
</dbReference>
<keyword evidence="1" id="KW-0175">Coiled coil</keyword>
<evidence type="ECO:0000313" key="3">
    <source>
        <dbReference type="EMBL" id="MBZ2386733.1"/>
    </source>
</evidence>
<keyword evidence="4" id="KW-1185">Reference proteome</keyword>
<proteinExistence type="predicted"/>
<gene>
    <name evidence="3" type="ORF">K8P03_05500</name>
</gene>
<dbReference type="RefSeq" id="WP_223419108.1">
    <property type="nucleotide sequence ID" value="NZ_JAIPME010000002.1"/>
</dbReference>
<feature type="signal peptide" evidence="2">
    <location>
        <begin position="1"/>
        <end position="22"/>
    </location>
</feature>
<evidence type="ECO:0000256" key="1">
    <source>
        <dbReference type="SAM" id="Coils"/>
    </source>
</evidence>